<dbReference type="GO" id="GO:0000976">
    <property type="term" value="F:transcription cis-regulatory region binding"/>
    <property type="evidence" value="ECO:0007669"/>
    <property type="project" value="TreeGrafter"/>
</dbReference>
<evidence type="ECO:0000256" key="2">
    <source>
        <dbReference type="PROSITE-ProRule" id="PRU00335"/>
    </source>
</evidence>
<dbReference type="GO" id="GO:0003700">
    <property type="term" value="F:DNA-binding transcription factor activity"/>
    <property type="evidence" value="ECO:0007669"/>
    <property type="project" value="TreeGrafter"/>
</dbReference>
<dbReference type="InterPro" id="IPR050109">
    <property type="entry name" value="HTH-type_TetR-like_transc_reg"/>
</dbReference>
<dbReference type="Pfam" id="PF17920">
    <property type="entry name" value="TetR_C_16"/>
    <property type="match status" value="1"/>
</dbReference>
<reference evidence="5 6" key="3">
    <citation type="submission" date="2020-08" db="EMBL/GenBank/DDBJ databases">
        <title>Genomic Encyclopedia of Type Strains, Phase IV (KMG-IV): sequencing the most valuable type-strain genomes for metagenomic binning, comparative biology and taxonomic classification.</title>
        <authorList>
            <person name="Goeker M."/>
        </authorList>
    </citation>
    <scope>NUCLEOTIDE SEQUENCE [LARGE SCALE GENOMIC DNA]</scope>
    <source>
        <strain evidence="5 6">DSM 24105</strain>
    </source>
</reference>
<feature type="domain" description="HTH tetR-type" evidence="3">
    <location>
        <begin position="6"/>
        <end position="66"/>
    </location>
</feature>
<dbReference type="RefSeq" id="WP_183506310.1">
    <property type="nucleotide sequence ID" value="NZ_BSPG01000022.1"/>
</dbReference>
<reference evidence="4" key="1">
    <citation type="journal article" date="2014" name="Int. J. Syst. Evol. Microbiol.">
        <title>Complete genome of a new Firmicutes species belonging to the dominant human colonic microbiota ('Ruminococcus bicirculans') reveals two chromosomes and a selective capacity to utilize plant glucans.</title>
        <authorList>
            <consortium name="NISC Comparative Sequencing Program"/>
            <person name="Wegmann U."/>
            <person name="Louis P."/>
            <person name="Goesmann A."/>
            <person name="Henrissat B."/>
            <person name="Duncan S.H."/>
            <person name="Flint H.J."/>
        </authorList>
    </citation>
    <scope>NUCLEOTIDE SEQUENCE</scope>
    <source>
        <strain evidence="4">NBRC 107710</strain>
    </source>
</reference>
<protein>
    <submittedName>
        <fullName evidence="5">AcrR family transcriptional regulator</fullName>
    </submittedName>
    <submittedName>
        <fullName evidence="4">TetR family transcriptional regulator</fullName>
    </submittedName>
</protein>
<dbReference type="Gene3D" id="1.10.357.10">
    <property type="entry name" value="Tetracycline Repressor, domain 2"/>
    <property type="match status" value="1"/>
</dbReference>
<evidence type="ECO:0000259" key="3">
    <source>
        <dbReference type="PROSITE" id="PS50977"/>
    </source>
</evidence>
<comment type="caution">
    <text evidence="5">The sequence shown here is derived from an EMBL/GenBank/DDBJ whole genome shotgun (WGS) entry which is preliminary data.</text>
</comment>
<dbReference type="Gene3D" id="1.10.10.60">
    <property type="entry name" value="Homeodomain-like"/>
    <property type="match status" value="1"/>
</dbReference>
<evidence type="ECO:0000256" key="1">
    <source>
        <dbReference type="ARBA" id="ARBA00023125"/>
    </source>
</evidence>
<dbReference type="PRINTS" id="PR00455">
    <property type="entry name" value="HTHTETR"/>
</dbReference>
<evidence type="ECO:0000313" key="5">
    <source>
        <dbReference type="EMBL" id="MBB3903385.1"/>
    </source>
</evidence>
<evidence type="ECO:0000313" key="6">
    <source>
        <dbReference type="Proteomes" id="UP000517759"/>
    </source>
</evidence>
<dbReference type="Proteomes" id="UP000517759">
    <property type="component" value="Unassembled WGS sequence"/>
</dbReference>
<feature type="DNA-binding region" description="H-T-H motif" evidence="2">
    <location>
        <begin position="29"/>
        <end position="48"/>
    </location>
</feature>
<sequence>MSTRPAGARERLLASAKTLFAEQGYERTTVRAVAQAAAADPALVIRYFGSKDGLFAQAVEVDLRFPDLATLPKEERGSRLARHVIALWDGPDGATLLPMLRACATHETAAETARGIFAGQVLAMVQALGLSDPERRAGLIASQVLGLVFCRYILGLPPVVAMDADTVAAGLGPTLQRYLHGAIA</sequence>
<evidence type="ECO:0000313" key="4">
    <source>
        <dbReference type="EMBL" id="GLS45466.1"/>
    </source>
</evidence>
<dbReference type="PROSITE" id="PS50977">
    <property type="entry name" value="HTH_TETR_2"/>
    <property type="match status" value="1"/>
</dbReference>
<dbReference type="PANTHER" id="PTHR30055">
    <property type="entry name" value="HTH-TYPE TRANSCRIPTIONAL REGULATOR RUTR"/>
    <property type="match status" value="1"/>
</dbReference>
<dbReference type="AlphaFoldDB" id="A0A7W6AHE2"/>
<dbReference type="Pfam" id="PF00440">
    <property type="entry name" value="TetR_N"/>
    <property type="match status" value="1"/>
</dbReference>
<reference evidence="4" key="4">
    <citation type="submission" date="2023-01" db="EMBL/GenBank/DDBJ databases">
        <title>Draft genome sequence of Methylobacterium brachythecii strain NBRC 107710.</title>
        <authorList>
            <person name="Sun Q."/>
            <person name="Mori K."/>
        </authorList>
    </citation>
    <scope>NUCLEOTIDE SEQUENCE</scope>
    <source>
        <strain evidence="4">NBRC 107710</strain>
    </source>
</reference>
<dbReference type="SUPFAM" id="SSF46689">
    <property type="entry name" value="Homeodomain-like"/>
    <property type="match status" value="1"/>
</dbReference>
<dbReference type="InterPro" id="IPR036271">
    <property type="entry name" value="Tet_transcr_reg_TetR-rel_C_sf"/>
</dbReference>
<keyword evidence="1 2" id="KW-0238">DNA-binding</keyword>
<dbReference type="EMBL" id="JACIDN010000005">
    <property type="protein sequence ID" value="MBB3903385.1"/>
    <property type="molecule type" value="Genomic_DNA"/>
</dbReference>
<dbReference type="InterPro" id="IPR009057">
    <property type="entry name" value="Homeodomain-like_sf"/>
</dbReference>
<dbReference type="InterPro" id="IPR041678">
    <property type="entry name" value="TetR_C_16"/>
</dbReference>
<reference evidence="7" key="2">
    <citation type="journal article" date="2019" name="Int. J. Syst. Evol. Microbiol.">
        <title>The Global Catalogue of Microorganisms (GCM) 10K type strain sequencing project: providing services to taxonomists for standard genome sequencing and annotation.</title>
        <authorList>
            <consortium name="The Broad Institute Genomics Platform"/>
            <consortium name="The Broad Institute Genome Sequencing Center for Infectious Disease"/>
            <person name="Wu L."/>
            <person name="Ma J."/>
        </authorList>
    </citation>
    <scope>NUCLEOTIDE SEQUENCE [LARGE SCALE GENOMIC DNA]</scope>
    <source>
        <strain evidence="7">NBRC 107710</strain>
    </source>
</reference>
<evidence type="ECO:0000313" key="7">
    <source>
        <dbReference type="Proteomes" id="UP001156881"/>
    </source>
</evidence>
<dbReference type="PANTHER" id="PTHR30055:SF235">
    <property type="entry name" value="TRANSCRIPTIONAL REGULATORY PROTEIN"/>
    <property type="match status" value="1"/>
</dbReference>
<name>A0A7W6AHE2_9HYPH</name>
<organism evidence="5 6">
    <name type="scientific">Methylobacterium brachythecii</name>
    <dbReference type="NCBI Taxonomy" id="1176177"/>
    <lineage>
        <taxon>Bacteria</taxon>
        <taxon>Pseudomonadati</taxon>
        <taxon>Pseudomonadota</taxon>
        <taxon>Alphaproteobacteria</taxon>
        <taxon>Hyphomicrobiales</taxon>
        <taxon>Methylobacteriaceae</taxon>
        <taxon>Methylobacterium</taxon>
    </lineage>
</organism>
<dbReference type="SUPFAM" id="SSF48498">
    <property type="entry name" value="Tetracyclin repressor-like, C-terminal domain"/>
    <property type="match status" value="1"/>
</dbReference>
<dbReference type="InterPro" id="IPR001647">
    <property type="entry name" value="HTH_TetR"/>
</dbReference>
<dbReference type="EMBL" id="BSPG01000022">
    <property type="protein sequence ID" value="GLS45466.1"/>
    <property type="molecule type" value="Genomic_DNA"/>
</dbReference>
<keyword evidence="7" id="KW-1185">Reference proteome</keyword>
<gene>
    <name evidence="4" type="ORF">GCM10007884_34560</name>
    <name evidence="5" type="ORF">GGR33_002894</name>
</gene>
<proteinExistence type="predicted"/>
<dbReference type="Proteomes" id="UP001156881">
    <property type="component" value="Unassembled WGS sequence"/>
</dbReference>
<accession>A0A7W6AHE2</accession>